<protein>
    <submittedName>
        <fullName evidence="1">Uncharacterized protein</fullName>
    </submittedName>
</protein>
<evidence type="ECO:0000313" key="2">
    <source>
        <dbReference type="Proteomes" id="UP000723714"/>
    </source>
</evidence>
<sequence>MDEKHGIETMMKYFQKSGLTEEQLSYDEAVIVYVLHERNAYMIGHTREQLANEIRTLKEENKIKHFDFGKLDEVVENLLTWRILDIEEEKIYLKEHVWGKV</sequence>
<organism evidence="1 2">
    <name type="scientific">Faecalicatena faecalis</name>
    <dbReference type="NCBI Taxonomy" id="2726362"/>
    <lineage>
        <taxon>Bacteria</taxon>
        <taxon>Bacillati</taxon>
        <taxon>Bacillota</taxon>
        <taxon>Clostridia</taxon>
        <taxon>Lachnospirales</taxon>
        <taxon>Lachnospiraceae</taxon>
        <taxon>Faecalicatena</taxon>
    </lineage>
</organism>
<evidence type="ECO:0000313" key="1">
    <source>
        <dbReference type="EMBL" id="MBU3875059.1"/>
    </source>
</evidence>
<proteinExistence type="predicted"/>
<name>A0ABS6D0G5_9FIRM</name>
<keyword evidence="2" id="KW-1185">Reference proteome</keyword>
<gene>
    <name evidence="1" type="ORF">HGO97_004435</name>
</gene>
<dbReference type="RefSeq" id="WP_216239825.1">
    <property type="nucleotide sequence ID" value="NZ_JABACJ020000002.1"/>
</dbReference>
<accession>A0ABS6D0G5</accession>
<comment type="caution">
    <text evidence="1">The sequence shown here is derived from an EMBL/GenBank/DDBJ whole genome shotgun (WGS) entry which is preliminary data.</text>
</comment>
<dbReference type="Proteomes" id="UP000723714">
    <property type="component" value="Unassembled WGS sequence"/>
</dbReference>
<reference evidence="1 2" key="1">
    <citation type="submission" date="2021-06" db="EMBL/GenBank/DDBJ databases">
        <title>Faecalicatena sp. nov. isolated from porcine feces.</title>
        <authorList>
            <person name="Oh B.S."/>
            <person name="Lee J.H."/>
        </authorList>
    </citation>
    <scope>NUCLEOTIDE SEQUENCE [LARGE SCALE GENOMIC DNA]</scope>
    <source>
        <strain evidence="1 2">AGMB00832</strain>
    </source>
</reference>
<dbReference type="EMBL" id="JABACJ020000002">
    <property type="protein sequence ID" value="MBU3875059.1"/>
    <property type="molecule type" value="Genomic_DNA"/>
</dbReference>